<dbReference type="GO" id="GO:0005886">
    <property type="term" value="C:plasma membrane"/>
    <property type="evidence" value="ECO:0007669"/>
    <property type="project" value="UniProtKB-SubCell"/>
</dbReference>
<sequence>MATENSHVELTYRRKKSKEEMKHQVITFATMIFLTLVAFAAVMFQDKLNPIFVVPFILVLASIQVVFQLYYFMHMKHKGHDTIAFFLYSGLIIGFITILAFVTIIWI</sequence>
<evidence type="ECO:0000313" key="8">
    <source>
        <dbReference type="Proteomes" id="UP000605259"/>
    </source>
</evidence>
<feature type="transmembrane region" description="Helical" evidence="6">
    <location>
        <begin position="25"/>
        <end position="45"/>
    </location>
</feature>
<evidence type="ECO:0000256" key="4">
    <source>
        <dbReference type="ARBA" id="ARBA00022989"/>
    </source>
</evidence>
<keyword evidence="2" id="KW-1003">Cell membrane</keyword>
<proteinExistence type="predicted"/>
<dbReference type="RefSeq" id="WP_188387836.1">
    <property type="nucleotide sequence ID" value="NZ_BMFK01000001.1"/>
</dbReference>
<accession>A0A917APV9</accession>
<name>A0A917APV9_9BACI</name>
<reference evidence="7" key="2">
    <citation type="submission" date="2020-09" db="EMBL/GenBank/DDBJ databases">
        <authorList>
            <person name="Sun Q."/>
            <person name="Zhou Y."/>
        </authorList>
    </citation>
    <scope>NUCLEOTIDE SEQUENCE</scope>
    <source>
        <strain evidence="7">CGMCC 1.12698</strain>
    </source>
</reference>
<dbReference type="NCBIfam" id="TIGR02908">
    <property type="entry name" value="CoxD_Bacillus"/>
    <property type="match status" value="1"/>
</dbReference>
<keyword evidence="8" id="KW-1185">Reference proteome</keyword>
<comment type="subcellular location">
    <subcellularLocation>
        <location evidence="1">Cell membrane</location>
        <topology evidence="1">Multi-pass membrane protein</topology>
    </subcellularLocation>
</comment>
<dbReference type="InterPro" id="IPR014257">
    <property type="entry name" value="Cyt_c_oxidase_su4_bacillaceae"/>
</dbReference>
<evidence type="ECO:0000256" key="3">
    <source>
        <dbReference type="ARBA" id="ARBA00022692"/>
    </source>
</evidence>
<dbReference type="AlphaFoldDB" id="A0A917APV9"/>
<protein>
    <submittedName>
        <fullName evidence="7">Cytochrome c oxidase subunit IVB</fullName>
    </submittedName>
</protein>
<dbReference type="EMBL" id="BMFK01000001">
    <property type="protein sequence ID" value="GGE66570.1"/>
    <property type="molecule type" value="Genomic_DNA"/>
</dbReference>
<keyword evidence="3 6" id="KW-0812">Transmembrane</keyword>
<dbReference type="InterPro" id="IPR005171">
    <property type="entry name" value="Cyt_c_oxidase_su4_prok"/>
</dbReference>
<feature type="transmembrane region" description="Helical" evidence="6">
    <location>
        <begin position="51"/>
        <end position="73"/>
    </location>
</feature>
<evidence type="ECO:0000313" key="7">
    <source>
        <dbReference type="EMBL" id="GGE66570.1"/>
    </source>
</evidence>
<feature type="transmembrane region" description="Helical" evidence="6">
    <location>
        <begin position="85"/>
        <end position="106"/>
    </location>
</feature>
<evidence type="ECO:0000256" key="6">
    <source>
        <dbReference type="SAM" id="Phobius"/>
    </source>
</evidence>
<evidence type="ECO:0000256" key="1">
    <source>
        <dbReference type="ARBA" id="ARBA00004651"/>
    </source>
</evidence>
<keyword evidence="5 6" id="KW-0472">Membrane</keyword>
<reference evidence="7" key="1">
    <citation type="journal article" date="2014" name="Int. J. Syst. Evol. Microbiol.">
        <title>Complete genome sequence of Corynebacterium casei LMG S-19264T (=DSM 44701T), isolated from a smear-ripened cheese.</title>
        <authorList>
            <consortium name="US DOE Joint Genome Institute (JGI-PGF)"/>
            <person name="Walter F."/>
            <person name="Albersmeier A."/>
            <person name="Kalinowski J."/>
            <person name="Ruckert C."/>
        </authorList>
    </citation>
    <scope>NUCLEOTIDE SEQUENCE</scope>
    <source>
        <strain evidence="7">CGMCC 1.12698</strain>
    </source>
</reference>
<dbReference type="Pfam" id="PF03626">
    <property type="entry name" value="COX4_pro"/>
    <property type="match status" value="1"/>
</dbReference>
<evidence type="ECO:0000256" key="2">
    <source>
        <dbReference type="ARBA" id="ARBA00022475"/>
    </source>
</evidence>
<comment type="caution">
    <text evidence="7">The sequence shown here is derived from an EMBL/GenBank/DDBJ whole genome shotgun (WGS) entry which is preliminary data.</text>
</comment>
<keyword evidence="4 6" id="KW-1133">Transmembrane helix</keyword>
<organism evidence="7 8">
    <name type="scientific">Priestia taiwanensis</name>
    <dbReference type="NCBI Taxonomy" id="1347902"/>
    <lineage>
        <taxon>Bacteria</taxon>
        <taxon>Bacillati</taxon>
        <taxon>Bacillota</taxon>
        <taxon>Bacilli</taxon>
        <taxon>Bacillales</taxon>
        <taxon>Bacillaceae</taxon>
        <taxon>Priestia</taxon>
    </lineage>
</organism>
<gene>
    <name evidence="7" type="primary">ctaF</name>
    <name evidence="7" type="ORF">GCM10007140_15930</name>
</gene>
<evidence type="ECO:0000256" key="5">
    <source>
        <dbReference type="ARBA" id="ARBA00023136"/>
    </source>
</evidence>
<dbReference type="Proteomes" id="UP000605259">
    <property type="component" value="Unassembled WGS sequence"/>
</dbReference>